<evidence type="ECO:0000313" key="10">
    <source>
        <dbReference type="Proteomes" id="UP001236014"/>
    </source>
</evidence>
<evidence type="ECO:0000256" key="2">
    <source>
        <dbReference type="ARBA" id="ARBA00022448"/>
    </source>
</evidence>
<evidence type="ECO:0000256" key="3">
    <source>
        <dbReference type="ARBA" id="ARBA00022475"/>
    </source>
</evidence>
<evidence type="ECO:0000259" key="8">
    <source>
        <dbReference type="PROSITE" id="PS50850"/>
    </source>
</evidence>
<feature type="transmembrane region" description="Helical" evidence="7">
    <location>
        <begin position="294"/>
        <end position="316"/>
    </location>
</feature>
<dbReference type="GO" id="GO:0022857">
    <property type="term" value="F:transmembrane transporter activity"/>
    <property type="evidence" value="ECO:0007669"/>
    <property type="project" value="InterPro"/>
</dbReference>
<dbReference type="InterPro" id="IPR050171">
    <property type="entry name" value="MFS_Transporters"/>
</dbReference>
<gene>
    <name evidence="9" type="ORF">QRX50_18725</name>
</gene>
<dbReference type="Proteomes" id="UP001236014">
    <property type="component" value="Chromosome"/>
</dbReference>
<feature type="transmembrane region" description="Helical" evidence="7">
    <location>
        <begin position="328"/>
        <end position="349"/>
    </location>
</feature>
<comment type="subcellular location">
    <subcellularLocation>
        <location evidence="1">Cell membrane</location>
        <topology evidence="1">Multi-pass membrane protein</topology>
    </subcellularLocation>
</comment>
<dbReference type="PANTHER" id="PTHR23517:SF3">
    <property type="entry name" value="INTEGRAL MEMBRANE TRANSPORT PROTEIN"/>
    <property type="match status" value="1"/>
</dbReference>
<feature type="transmembrane region" description="Helical" evidence="7">
    <location>
        <begin position="267"/>
        <end position="288"/>
    </location>
</feature>
<reference evidence="9 10" key="1">
    <citation type="submission" date="2023-06" db="EMBL/GenBank/DDBJ databases">
        <authorList>
            <person name="Oyuntsetseg B."/>
            <person name="Kim S.B."/>
        </authorList>
    </citation>
    <scope>NUCLEOTIDE SEQUENCE [LARGE SCALE GENOMIC DNA]</scope>
    <source>
        <strain evidence="9 10">2-15</strain>
    </source>
</reference>
<evidence type="ECO:0000256" key="1">
    <source>
        <dbReference type="ARBA" id="ARBA00004651"/>
    </source>
</evidence>
<evidence type="ECO:0000256" key="7">
    <source>
        <dbReference type="SAM" id="Phobius"/>
    </source>
</evidence>
<dbReference type="AlphaFoldDB" id="A0A9Y2MXT2"/>
<feature type="transmembrane region" description="Helical" evidence="7">
    <location>
        <begin position="36"/>
        <end position="57"/>
    </location>
</feature>
<dbReference type="InterPro" id="IPR036259">
    <property type="entry name" value="MFS_trans_sf"/>
</dbReference>
<dbReference type="RefSeq" id="WP_285973226.1">
    <property type="nucleotide sequence ID" value="NZ_CP127294.1"/>
</dbReference>
<accession>A0A9Y2MXT2</accession>
<keyword evidence="10" id="KW-1185">Reference proteome</keyword>
<protein>
    <submittedName>
        <fullName evidence="9">MFS transporter</fullName>
    </submittedName>
</protein>
<dbReference type="Pfam" id="PF07690">
    <property type="entry name" value="MFS_1"/>
    <property type="match status" value="1"/>
</dbReference>
<proteinExistence type="predicted"/>
<dbReference type="InterPro" id="IPR011701">
    <property type="entry name" value="MFS"/>
</dbReference>
<dbReference type="EMBL" id="CP127294">
    <property type="protein sequence ID" value="WIX82661.1"/>
    <property type="molecule type" value="Genomic_DNA"/>
</dbReference>
<evidence type="ECO:0000256" key="5">
    <source>
        <dbReference type="ARBA" id="ARBA00022989"/>
    </source>
</evidence>
<organism evidence="9 10">
    <name type="scientific">Amycolatopsis carbonis</name>
    <dbReference type="NCBI Taxonomy" id="715471"/>
    <lineage>
        <taxon>Bacteria</taxon>
        <taxon>Bacillati</taxon>
        <taxon>Actinomycetota</taxon>
        <taxon>Actinomycetes</taxon>
        <taxon>Pseudonocardiales</taxon>
        <taxon>Pseudonocardiaceae</taxon>
        <taxon>Amycolatopsis</taxon>
    </lineage>
</organism>
<dbReference type="InterPro" id="IPR020846">
    <property type="entry name" value="MFS_dom"/>
</dbReference>
<feature type="transmembrane region" description="Helical" evidence="7">
    <location>
        <begin position="136"/>
        <end position="156"/>
    </location>
</feature>
<keyword evidence="5 7" id="KW-1133">Transmembrane helix</keyword>
<dbReference type="PANTHER" id="PTHR23517">
    <property type="entry name" value="RESISTANCE PROTEIN MDTM, PUTATIVE-RELATED-RELATED"/>
    <property type="match status" value="1"/>
</dbReference>
<keyword evidence="2" id="KW-0813">Transport</keyword>
<keyword evidence="6 7" id="KW-0472">Membrane</keyword>
<feature type="domain" description="Major facilitator superfamily (MFS) profile" evidence="8">
    <location>
        <begin position="1"/>
        <end position="384"/>
    </location>
</feature>
<feature type="transmembrane region" description="Helical" evidence="7">
    <location>
        <begin position="355"/>
        <end position="379"/>
    </location>
</feature>
<keyword evidence="3" id="KW-1003">Cell membrane</keyword>
<dbReference type="PROSITE" id="PS50850">
    <property type="entry name" value="MFS"/>
    <property type="match status" value="1"/>
</dbReference>
<name>A0A9Y2MXT2_9PSEU</name>
<feature type="transmembrane region" description="Helical" evidence="7">
    <location>
        <begin position="69"/>
        <end position="89"/>
    </location>
</feature>
<evidence type="ECO:0000256" key="6">
    <source>
        <dbReference type="ARBA" id="ARBA00023136"/>
    </source>
</evidence>
<keyword evidence="4 7" id="KW-0812">Transmembrane</keyword>
<evidence type="ECO:0000313" key="9">
    <source>
        <dbReference type="EMBL" id="WIX82661.1"/>
    </source>
</evidence>
<dbReference type="KEGG" id="acab:QRX50_18725"/>
<dbReference type="SUPFAM" id="SSF103473">
    <property type="entry name" value="MFS general substrate transporter"/>
    <property type="match status" value="1"/>
</dbReference>
<dbReference type="GO" id="GO:0005886">
    <property type="term" value="C:plasma membrane"/>
    <property type="evidence" value="ECO:0007669"/>
    <property type="project" value="UniProtKB-SubCell"/>
</dbReference>
<sequence>MRPWARVGAAVLAVGWGANQFSPLLIVYRDQEHLSPTIVTAIFGAYVVGLIPALLLGARFSDRLGRRRVMRPVLVLSALASVILLFGAGSTWVLALGRLVAGVASGAAFGPGSAWIKELSTDAGPGAGARRAAISLSVGFGSGPLVAGILAQWLPAPAVVPYLVHIAVTVVVGVLAWHVPETVTAAASPGERRREIKHALTSPEFLRRIVPSAPLVFGVATTSFAVLPTLLPAPVAPVASSGVIAGLTLGSGLLVQPVARALERRRSPLVLTCGLGLTTAGFLLAALSTELGQALLTLPAAVVLGAAYGMLLVGGLSRVEALAEAADLAGVTAVFYCLAYLGFAAPYLFAAVDVVIPAPVAFVVAAGVSVVLVVVTAPFPARAAQ</sequence>
<feature type="transmembrane region" description="Helical" evidence="7">
    <location>
        <begin position="236"/>
        <end position="255"/>
    </location>
</feature>
<dbReference type="Gene3D" id="1.20.1250.20">
    <property type="entry name" value="MFS general substrate transporter like domains"/>
    <property type="match status" value="1"/>
</dbReference>
<evidence type="ECO:0000256" key="4">
    <source>
        <dbReference type="ARBA" id="ARBA00022692"/>
    </source>
</evidence>
<feature type="transmembrane region" description="Helical" evidence="7">
    <location>
        <begin position="162"/>
        <end position="188"/>
    </location>
</feature>